<sequence length="210" mass="22891">MLVRALILVLVVLNFGVALWWRNQSAPKVPVPVAASSPVGVPQLELLPMIQVEKPKSLDTPIHKDSTYCYNVGPFTSEADARTVLATLGKDVDKGMIRALQSGDSNNYRVVMSASDHASAQALAKRIVRAGFRDYYVLGNEVILGQYRNREGAKRMRADLADAGFQANVLSGDVSGWEIHLRSAIEFAALQVRLNGYHIGIGSLDCATLR</sequence>
<evidence type="ECO:0000313" key="2">
    <source>
        <dbReference type="EMBL" id="WCF29381.1"/>
    </source>
</evidence>
<name>A0AAJ5UJP7_XYLFS</name>
<dbReference type="Gene3D" id="3.30.70.1070">
    <property type="entry name" value="Sporulation related repeat"/>
    <property type="match status" value="1"/>
</dbReference>
<dbReference type="SUPFAM" id="SSF110997">
    <property type="entry name" value="Sporulation related repeat"/>
    <property type="match status" value="1"/>
</dbReference>
<dbReference type="InterPro" id="IPR007730">
    <property type="entry name" value="SPOR-like_dom"/>
</dbReference>
<proteinExistence type="predicted"/>
<evidence type="ECO:0000259" key="1">
    <source>
        <dbReference type="Pfam" id="PF05036"/>
    </source>
</evidence>
<gene>
    <name evidence="2" type="ORF">OK117_05885</name>
</gene>
<organism evidence="2 3">
    <name type="scientific">Xylella fastidiosa subsp. fastidiosa</name>
    <dbReference type="NCBI Taxonomy" id="644356"/>
    <lineage>
        <taxon>Bacteria</taxon>
        <taxon>Pseudomonadati</taxon>
        <taxon>Pseudomonadota</taxon>
        <taxon>Gammaproteobacteria</taxon>
        <taxon>Lysobacterales</taxon>
        <taxon>Lysobacteraceae</taxon>
        <taxon>Xylella</taxon>
    </lineage>
</organism>
<dbReference type="InterPro" id="IPR036680">
    <property type="entry name" value="SPOR-like_sf"/>
</dbReference>
<dbReference type="RefSeq" id="WP_058564829.1">
    <property type="nucleotide sequence ID" value="NZ_CP109886.1"/>
</dbReference>
<protein>
    <submittedName>
        <fullName evidence="2">SPOR domain-containing protein</fullName>
    </submittedName>
</protein>
<dbReference type="GO" id="GO:0042834">
    <property type="term" value="F:peptidoglycan binding"/>
    <property type="evidence" value="ECO:0007669"/>
    <property type="project" value="InterPro"/>
</dbReference>
<accession>A0AAJ5UJP7</accession>
<reference evidence="2" key="2">
    <citation type="submission" date="2022-10" db="EMBL/GenBank/DDBJ databases">
        <authorList>
            <person name="Landa B."/>
            <person name="Arias-Giraldo L.F."/>
            <person name="Roman-Ecija M."/>
            <person name="Velasco-Amo M.P."/>
            <person name="De La Fuente L."/>
            <person name="Marco-Noales E."/>
            <person name="Moralejo E."/>
        </authorList>
    </citation>
    <scope>NUCLEOTIDE SEQUENCE</scope>
    <source>
        <strain evidence="2">CFBP8073</strain>
    </source>
</reference>
<dbReference type="Proteomes" id="UP001211513">
    <property type="component" value="Chromosome"/>
</dbReference>
<feature type="domain" description="SPOR" evidence="1">
    <location>
        <begin position="65"/>
        <end position="137"/>
    </location>
</feature>
<evidence type="ECO:0000313" key="3">
    <source>
        <dbReference type="Proteomes" id="UP001211513"/>
    </source>
</evidence>
<dbReference type="AlphaFoldDB" id="A0AAJ5UJP7"/>
<dbReference type="EMBL" id="CP109886">
    <property type="protein sequence ID" value="WCF29381.1"/>
    <property type="molecule type" value="Genomic_DNA"/>
</dbReference>
<reference evidence="2" key="1">
    <citation type="journal article" date="2022" name="Phytopathology">
        <title>Complete circularized genome resources of seven strains of Xylella fastidiosa subsp. fastidiosa using hybrid assembly reveals unknown plasmids.</title>
        <authorList>
            <person name="Velasco-Amo M.D.P."/>
            <person name="Arias-Giraldo L.F.F."/>
            <person name="Ecija M.R."/>
            <person name="De La Fuente L."/>
            <person name="Marco-Noales E."/>
            <person name="Moralejo E."/>
            <person name="Navas-Cort J.A."/>
            <person name="Landa B.B."/>
        </authorList>
    </citation>
    <scope>NUCLEOTIDE SEQUENCE</scope>
    <source>
        <strain evidence="2">CFBP8073</strain>
    </source>
</reference>
<dbReference type="Pfam" id="PF05036">
    <property type="entry name" value="SPOR"/>
    <property type="match status" value="1"/>
</dbReference>